<dbReference type="SUPFAM" id="SSF54631">
    <property type="entry name" value="CBS-domain pair"/>
    <property type="match status" value="1"/>
</dbReference>
<protein>
    <submittedName>
        <fullName evidence="10">KpsF/GutQ family sugar-phosphate isomerase</fullName>
    </submittedName>
</protein>
<feature type="domain" description="CBS" evidence="8">
    <location>
        <begin position="273"/>
        <end position="327"/>
    </location>
</feature>
<feature type="binding site" evidence="5">
    <location>
        <position position="81"/>
    </location>
    <ligand>
        <name>Zn(2+)</name>
        <dbReference type="ChEBI" id="CHEBI:29105"/>
    </ligand>
</feature>
<gene>
    <name evidence="10" type="ORF">OL599_09650</name>
</gene>
<feature type="site" description="Catalytically relevant" evidence="6">
    <location>
        <position position="110"/>
    </location>
</feature>
<feature type="domain" description="SIS" evidence="9">
    <location>
        <begin position="40"/>
        <end position="183"/>
    </location>
</feature>
<evidence type="ECO:0000256" key="3">
    <source>
        <dbReference type="ARBA" id="ARBA00023122"/>
    </source>
</evidence>
<keyword evidence="5" id="KW-0862">Zinc</keyword>
<dbReference type="InterPro" id="IPR046342">
    <property type="entry name" value="CBS_dom_sf"/>
</dbReference>
<dbReference type="CDD" id="cd04604">
    <property type="entry name" value="CBS_pair_SIS_assoc"/>
    <property type="match status" value="1"/>
</dbReference>
<dbReference type="InterPro" id="IPR001347">
    <property type="entry name" value="SIS_dom"/>
</dbReference>
<dbReference type="FunFam" id="3.40.50.10490:FF:000011">
    <property type="entry name" value="Arabinose 5-phosphate isomerase"/>
    <property type="match status" value="1"/>
</dbReference>
<dbReference type="AlphaFoldDB" id="A0AA41YKA3"/>
<keyword evidence="10" id="KW-0413">Isomerase</keyword>
<evidence type="ECO:0000313" key="11">
    <source>
        <dbReference type="Proteomes" id="UP001165679"/>
    </source>
</evidence>
<dbReference type="NCBIfam" id="TIGR00393">
    <property type="entry name" value="kpsF"/>
    <property type="match status" value="1"/>
</dbReference>
<keyword evidence="11" id="KW-1185">Reference proteome</keyword>
<dbReference type="PANTHER" id="PTHR42745">
    <property type="match status" value="1"/>
</dbReference>
<dbReference type="SMART" id="SM00116">
    <property type="entry name" value="CBS"/>
    <property type="match status" value="2"/>
</dbReference>
<dbReference type="GO" id="GO:0019146">
    <property type="term" value="F:arabinose-5-phosphate isomerase activity"/>
    <property type="evidence" value="ECO:0007669"/>
    <property type="project" value="UniProtKB-ARBA"/>
</dbReference>
<evidence type="ECO:0000259" key="9">
    <source>
        <dbReference type="PROSITE" id="PS51464"/>
    </source>
</evidence>
<organism evidence="10 11">
    <name type="scientific">Limobrevibacterium gyesilva</name>
    <dbReference type="NCBI Taxonomy" id="2991712"/>
    <lineage>
        <taxon>Bacteria</taxon>
        <taxon>Pseudomonadati</taxon>
        <taxon>Pseudomonadota</taxon>
        <taxon>Alphaproteobacteria</taxon>
        <taxon>Acetobacterales</taxon>
        <taxon>Acetobacteraceae</taxon>
        <taxon>Limobrevibacterium</taxon>
    </lineage>
</organism>
<evidence type="ECO:0000256" key="2">
    <source>
        <dbReference type="ARBA" id="ARBA00022737"/>
    </source>
</evidence>
<reference evidence="10" key="1">
    <citation type="submission" date="2022-09" db="EMBL/GenBank/DDBJ databases">
        <title>Rhodovastum sp. nov. RN2-1 isolated from soil in Seongnam, South Korea.</title>
        <authorList>
            <person name="Le N.T."/>
        </authorList>
    </citation>
    <scope>NUCLEOTIDE SEQUENCE</scope>
    <source>
        <strain evidence="10">RN2-1</strain>
    </source>
</reference>
<feature type="site" description="Catalytically relevant" evidence="6">
    <location>
        <position position="58"/>
    </location>
</feature>
<dbReference type="Gene3D" id="3.40.50.10490">
    <property type="entry name" value="Glucose-6-phosphate isomerase like protein, domain 1"/>
    <property type="match status" value="1"/>
</dbReference>
<evidence type="ECO:0000256" key="1">
    <source>
        <dbReference type="ARBA" id="ARBA00008165"/>
    </source>
</evidence>
<reference evidence="10" key="2">
    <citation type="submission" date="2022-10" db="EMBL/GenBank/DDBJ databases">
        <authorList>
            <person name="Trinh H.N."/>
        </authorList>
    </citation>
    <scope>NUCLEOTIDE SEQUENCE</scope>
    <source>
        <strain evidence="10">RN2-1</strain>
    </source>
</reference>
<keyword evidence="5" id="KW-0479">Metal-binding</keyword>
<comment type="similarity">
    <text evidence="1 4">Belongs to the SIS family. GutQ/KpsF subfamily.</text>
</comment>
<evidence type="ECO:0000313" key="10">
    <source>
        <dbReference type="EMBL" id="MCW3474849.1"/>
    </source>
</evidence>
<evidence type="ECO:0000256" key="7">
    <source>
        <dbReference type="PROSITE-ProRule" id="PRU00703"/>
    </source>
</evidence>
<feature type="site" description="Catalytically relevant" evidence="6">
    <location>
        <position position="151"/>
    </location>
</feature>
<dbReference type="InterPro" id="IPR050986">
    <property type="entry name" value="GutQ/KpsF_isomerases"/>
</dbReference>
<sequence length="327" mass="33495">MTANVAPLLADLDVARTVLATEAAGLRALADALDDGFARAVDLLAGTSGRVVVSGMGKSGHVGRKIAATLASTGTPALFVHPAEASHGDLGMIVPGDAVLALSNSGETVELADLIAHTRRFGLPLVGITGRDGSALAQAADVALILPPAREACPLGLAPTTSTTMQMALGDALAVALLTRHGFGAADFRQFHPGGKLGARLRRVRDLMHPGDALPLAGPELAMDAALLLMTAKQFGCLGVTAADGRLVGIVTDGDLRRHMGPDLLSRRVGEVMTASPRTIGPDALAAEALHQMNARERPITALFVVDPAGRPVGILHVHDLLRAGVA</sequence>
<evidence type="ECO:0000256" key="6">
    <source>
        <dbReference type="PIRSR" id="PIRSR004692-3"/>
    </source>
</evidence>
<dbReference type="PROSITE" id="PS51371">
    <property type="entry name" value="CBS"/>
    <property type="match status" value="2"/>
</dbReference>
<feature type="domain" description="CBS" evidence="8">
    <location>
        <begin position="208"/>
        <end position="266"/>
    </location>
</feature>
<accession>A0AA41YKA3</accession>
<dbReference type="RefSeq" id="WP_264713501.1">
    <property type="nucleotide sequence ID" value="NZ_JAPDNT010000005.1"/>
</dbReference>
<dbReference type="PANTHER" id="PTHR42745:SF1">
    <property type="entry name" value="ARABINOSE 5-PHOSPHATE ISOMERASE KDSD"/>
    <property type="match status" value="1"/>
</dbReference>
<dbReference type="PROSITE" id="PS51464">
    <property type="entry name" value="SIS"/>
    <property type="match status" value="1"/>
</dbReference>
<dbReference type="SUPFAM" id="SSF53697">
    <property type="entry name" value="SIS domain"/>
    <property type="match status" value="1"/>
</dbReference>
<dbReference type="EMBL" id="JAPDNT010000005">
    <property type="protein sequence ID" value="MCW3474849.1"/>
    <property type="molecule type" value="Genomic_DNA"/>
</dbReference>
<dbReference type="InterPro" id="IPR035474">
    <property type="entry name" value="SIS_Kpsf"/>
</dbReference>
<dbReference type="Proteomes" id="UP001165679">
    <property type="component" value="Unassembled WGS sequence"/>
</dbReference>
<dbReference type="PIRSF" id="PIRSF004692">
    <property type="entry name" value="KdsD_KpsF"/>
    <property type="match status" value="1"/>
</dbReference>
<evidence type="ECO:0000256" key="4">
    <source>
        <dbReference type="PIRNR" id="PIRNR004692"/>
    </source>
</evidence>
<dbReference type="GO" id="GO:0005975">
    <property type="term" value="P:carbohydrate metabolic process"/>
    <property type="evidence" value="ECO:0007669"/>
    <property type="project" value="InterPro"/>
</dbReference>
<comment type="caution">
    <text evidence="10">The sequence shown here is derived from an EMBL/GenBank/DDBJ whole genome shotgun (WGS) entry which is preliminary data.</text>
</comment>
<dbReference type="Gene3D" id="3.10.580.10">
    <property type="entry name" value="CBS-domain"/>
    <property type="match status" value="1"/>
</dbReference>
<keyword evidence="2" id="KW-0677">Repeat</keyword>
<dbReference type="InterPro" id="IPR046348">
    <property type="entry name" value="SIS_dom_sf"/>
</dbReference>
<proteinExistence type="inferred from homology"/>
<dbReference type="InterPro" id="IPR000644">
    <property type="entry name" value="CBS_dom"/>
</dbReference>
<dbReference type="CDD" id="cd05014">
    <property type="entry name" value="SIS_Kpsf"/>
    <property type="match status" value="1"/>
</dbReference>
<name>A0AA41YKA3_9PROT</name>
<keyword evidence="3 7" id="KW-0129">CBS domain</keyword>
<dbReference type="Pfam" id="PF00571">
    <property type="entry name" value="CBS"/>
    <property type="match status" value="2"/>
</dbReference>
<evidence type="ECO:0000259" key="8">
    <source>
        <dbReference type="PROSITE" id="PS51371"/>
    </source>
</evidence>
<dbReference type="Pfam" id="PF01380">
    <property type="entry name" value="SIS"/>
    <property type="match status" value="1"/>
</dbReference>
<dbReference type="InterPro" id="IPR004800">
    <property type="entry name" value="KdsD/KpsF-type"/>
</dbReference>
<feature type="site" description="Catalytically relevant" evidence="6">
    <location>
        <position position="192"/>
    </location>
</feature>
<dbReference type="GO" id="GO:0097367">
    <property type="term" value="F:carbohydrate derivative binding"/>
    <property type="evidence" value="ECO:0007669"/>
    <property type="project" value="InterPro"/>
</dbReference>
<dbReference type="GO" id="GO:0046872">
    <property type="term" value="F:metal ion binding"/>
    <property type="evidence" value="ECO:0007669"/>
    <property type="project" value="UniProtKB-KW"/>
</dbReference>
<evidence type="ECO:0000256" key="5">
    <source>
        <dbReference type="PIRSR" id="PIRSR004692-2"/>
    </source>
</evidence>
<dbReference type="GO" id="GO:1901135">
    <property type="term" value="P:carbohydrate derivative metabolic process"/>
    <property type="evidence" value="ECO:0007669"/>
    <property type="project" value="InterPro"/>
</dbReference>